<dbReference type="PANTHER" id="PTHR43519">
    <property type="entry name" value="ATP-DEPENDENT RNA HELICASE HRPB"/>
    <property type="match status" value="1"/>
</dbReference>
<evidence type="ECO:0000313" key="8">
    <source>
        <dbReference type="EMBL" id="AEG32378.1"/>
    </source>
</evidence>
<dbReference type="CDD" id="cd18791">
    <property type="entry name" value="SF2_C_RHA"/>
    <property type="match status" value="1"/>
</dbReference>
<dbReference type="GO" id="GO:0005524">
    <property type="term" value="F:ATP binding"/>
    <property type="evidence" value="ECO:0007669"/>
    <property type="project" value="UniProtKB-KW"/>
</dbReference>
<evidence type="ECO:0000256" key="1">
    <source>
        <dbReference type="ARBA" id="ARBA00022741"/>
    </source>
</evidence>
<evidence type="ECO:0000256" key="3">
    <source>
        <dbReference type="ARBA" id="ARBA00022806"/>
    </source>
</evidence>
<dbReference type="SMART" id="SM00487">
    <property type="entry name" value="DEXDc"/>
    <property type="match status" value="1"/>
</dbReference>
<keyword evidence="2" id="KW-0378">Hydrolase</keyword>
<dbReference type="AlphaFoldDB" id="F6DBH6"/>
<dbReference type="InterPro" id="IPR010225">
    <property type="entry name" value="HrpB"/>
</dbReference>
<dbReference type="Proteomes" id="UP000009232">
    <property type="component" value="Chromosome"/>
</dbReference>
<dbReference type="GO" id="GO:0016787">
    <property type="term" value="F:hydrolase activity"/>
    <property type="evidence" value="ECO:0007669"/>
    <property type="project" value="UniProtKB-KW"/>
</dbReference>
<feature type="domain" description="Helicase C-terminal" evidence="7">
    <location>
        <begin position="206"/>
        <end position="371"/>
    </location>
</feature>
<keyword evidence="1" id="KW-0547">Nucleotide-binding</keyword>
<dbReference type="InterPro" id="IPR049614">
    <property type="entry name" value="HrpB_DEXH"/>
</dbReference>
<keyword evidence="4" id="KW-0067">ATP-binding</keyword>
<name>F6DBH6_THICA</name>
<dbReference type="GO" id="GO:0003676">
    <property type="term" value="F:nucleic acid binding"/>
    <property type="evidence" value="ECO:0007669"/>
    <property type="project" value="InterPro"/>
</dbReference>
<dbReference type="Pfam" id="PF08482">
    <property type="entry name" value="HrpB_C"/>
    <property type="match status" value="1"/>
</dbReference>
<dbReference type="PANTHER" id="PTHR43519:SF1">
    <property type="entry name" value="ATP-DEPENDENT RNA HELICASE HRPB"/>
    <property type="match status" value="1"/>
</dbReference>
<dbReference type="PIRSF" id="PIRSF005496">
    <property type="entry name" value="ATP_hel_hrpB"/>
    <property type="match status" value="1"/>
</dbReference>
<dbReference type="InterPro" id="IPR011545">
    <property type="entry name" value="DEAD/DEAH_box_helicase_dom"/>
</dbReference>
<dbReference type="InterPro" id="IPR001650">
    <property type="entry name" value="Helicase_C-like"/>
</dbReference>
<dbReference type="InterPro" id="IPR007502">
    <property type="entry name" value="Helicase-assoc_dom"/>
</dbReference>
<dbReference type="PROSITE" id="PS51192">
    <property type="entry name" value="HELICASE_ATP_BIND_1"/>
    <property type="match status" value="1"/>
</dbReference>
<dbReference type="eggNOG" id="COG1643">
    <property type="taxonomic scope" value="Bacteria"/>
</dbReference>
<evidence type="ECO:0000256" key="5">
    <source>
        <dbReference type="SAM" id="MobiDB-lite"/>
    </source>
</evidence>
<reference evidence="8 9" key="1">
    <citation type="submission" date="2011-05" db="EMBL/GenBank/DDBJ databases">
        <title>Complete sequence of Thioalkalimicrobium cyclicum ALM1.</title>
        <authorList>
            <consortium name="US DOE Joint Genome Institute"/>
            <person name="Lucas S."/>
            <person name="Han J."/>
            <person name="Lapidus A."/>
            <person name="Cheng J.-F."/>
            <person name="Goodwin L."/>
            <person name="Pitluck S."/>
            <person name="Peters L."/>
            <person name="Mikhailova N."/>
            <person name="Davenport K."/>
            <person name="Han C."/>
            <person name="Tapia R."/>
            <person name="Land M."/>
            <person name="Hauser L."/>
            <person name="Kyrpides N."/>
            <person name="Ivanova N."/>
            <person name="Pagani I."/>
            <person name="Kappler U."/>
            <person name="Woyke T."/>
        </authorList>
    </citation>
    <scope>NUCLEOTIDE SEQUENCE [LARGE SCALE GENOMIC DNA]</scope>
    <source>
        <strain evidence="9">DSM 14477 / JCM 11371 / ALM1</strain>
    </source>
</reference>
<dbReference type="InterPro" id="IPR014001">
    <property type="entry name" value="Helicase_ATP-bd"/>
</dbReference>
<organism evidence="8 9">
    <name type="scientific">Thiomicrospira cyclica (strain DSM 14477 / JCM 11371 / ALM1)</name>
    <name type="common">Thioalkalimicrobium cyclicum</name>
    <dbReference type="NCBI Taxonomy" id="717773"/>
    <lineage>
        <taxon>Bacteria</taxon>
        <taxon>Pseudomonadati</taxon>
        <taxon>Pseudomonadota</taxon>
        <taxon>Gammaproteobacteria</taxon>
        <taxon>Thiotrichales</taxon>
        <taxon>Piscirickettsiaceae</taxon>
        <taxon>Thiomicrospira</taxon>
    </lineage>
</organism>
<dbReference type="InterPro" id="IPR027417">
    <property type="entry name" value="P-loop_NTPase"/>
</dbReference>
<dbReference type="NCBIfam" id="TIGR01970">
    <property type="entry name" value="DEAH_box_HrpB"/>
    <property type="match status" value="1"/>
</dbReference>
<evidence type="ECO:0000256" key="2">
    <source>
        <dbReference type="ARBA" id="ARBA00022801"/>
    </source>
</evidence>
<gene>
    <name evidence="8" type="ordered locus">Thicy_1621</name>
</gene>
<sequence>MLPITPLLPDIIATLAQSPGLVLQAEPGAGKSTAVPLALLKADWLAGKKIIMLEPRRLAVRSIAQYLARQLGEQVGQTIGYQIRHERKVSASTRLEIVTEGIVTRRLQADPSLSDVALVIFDEFHERSIHADLALTLCLEVQSSLREDLKLLVMSATMDTQAVSGFLHHAPVIRSEGRCFPVDTHYLPQPLTSTHPNDWLPLLKQSISQALKTAKQDVLVFLPGQAEIKRAQNLLQETLAPGLVVCPLYGQLSPEQQDIALLPDSQGRRKIILATNIAETSVTIEGVDAVVDSGWARKAVYDVSSGMTRLVTQRISQAAAEQRKGRSGRLMAGVCYRLWSQCQHQQMAAFDAEEITQTDLTDLCLELAQWGVSSLDELSWLTAPPLAHYQAAKSLLQQLGLLSANGGLTETGKAAQGLGLNARLARMLLSVQHQSAVQQTLALDLAALLAEGDILPNEPSADLVKRLIALQAYRNNPQQAKQDFDIQRQAIEQALKNADNWRRQLGFSQPIAFSLAQMQTESGVLVALAFPDRIAQRRKGDEPRYLLSNGKGALLKNDDSLRNQAWLAIANLDGQRQEGRIYLAAPVDVASLEQTFSEQIETRIGLDFDTKKRELVASERRRLGKLVLGEKSTDAISPAQFQAALLEVLANNLDLLPWNDAAEAYLQRLRWLAEFNADWPSYNQAWLSDNIETWLAPYLSGITRIKDLQKLDMLAMLQSLLDYDQQQILNREAPAYYHAPSDRRVKIDYSQPGVAKVSLPLQEVFGELHSPQLAWGQVSLTFELLSPARRPIQTTADLAHFWRSSYFEVIKEMKGRYPKHRWPDKPLDEKPGRSIKSRPIT</sequence>
<dbReference type="Gene3D" id="3.40.50.300">
    <property type="entry name" value="P-loop containing nucleotide triphosphate hydrolases"/>
    <property type="match status" value="2"/>
</dbReference>
<dbReference type="Pfam" id="PF00270">
    <property type="entry name" value="DEAD"/>
    <property type="match status" value="1"/>
</dbReference>
<dbReference type="Gene3D" id="1.20.120.1080">
    <property type="match status" value="1"/>
</dbReference>
<dbReference type="SMART" id="SM00847">
    <property type="entry name" value="HA2"/>
    <property type="match status" value="1"/>
</dbReference>
<evidence type="ECO:0000256" key="4">
    <source>
        <dbReference type="ARBA" id="ARBA00022840"/>
    </source>
</evidence>
<dbReference type="STRING" id="717773.Thicy_1621"/>
<dbReference type="FunFam" id="3.40.50.300:FF:002125">
    <property type="entry name" value="ATP-dependent helicase HrpB"/>
    <property type="match status" value="1"/>
</dbReference>
<dbReference type="PROSITE" id="PS51194">
    <property type="entry name" value="HELICASE_CTER"/>
    <property type="match status" value="1"/>
</dbReference>
<dbReference type="KEGG" id="tcy:Thicy_1621"/>
<dbReference type="GO" id="GO:0004386">
    <property type="term" value="F:helicase activity"/>
    <property type="evidence" value="ECO:0007669"/>
    <property type="project" value="UniProtKB-KW"/>
</dbReference>
<evidence type="ECO:0000313" key="9">
    <source>
        <dbReference type="Proteomes" id="UP000009232"/>
    </source>
</evidence>
<feature type="compositionally biased region" description="Basic and acidic residues" evidence="5">
    <location>
        <begin position="820"/>
        <end position="832"/>
    </location>
</feature>
<dbReference type="SUPFAM" id="SSF52540">
    <property type="entry name" value="P-loop containing nucleoside triphosphate hydrolases"/>
    <property type="match status" value="1"/>
</dbReference>
<feature type="domain" description="Helicase ATP-binding" evidence="6">
    <location>
        <begin position="12"/>
        <end position="176"/>
    </location>
</feature>
<dbReference type="EMBL" id="CP002776">
    <property type="protein sequence ID" value="AEG32378.1"/>
    <property type="molecule type" value="Genomic_DNA"/>
</dbReference>
<dbReference type="InterPro" id="IPR013689">
    <property type="entry name" value="RNA_helicase_ATP-dep_HrpB_C"/>
</dbReference>
<evidence type="ECO:0000259" key="6">
    <source>
        <dbReference type="PROSITE" id="PS51192"/>
    </source>
</evidence>
<dbReference type="HOGENOM" id="CLU_001832_5_6_6"/>
<keyword evidence="9" id="KW-1185">Reference proteome</keyword>
<dbReference type="SMART" id="SM00490">
    <property type="entry name" value="HELICc"/>
    <property type="match status" value="1"/>
</dbReference>
<protein>
    <submittedName>
        <fullName evidence="8">ATP-dependent helicase HrpB</fullName>
    </submittedName>
</protein>
<proteinExistence type="predicted"/>
<keyword evidence="3 8" id="KW-0347">Helicase</keyword>
<dbReference type="Pfam" id="PF00271">
    <property type="entry name" value="Helicase_C"/>
    <property type="match status" value="1"/>
</dbReference>
<evidence type="ECO:0000259" key="7">
    <source>
        <dbReference type="PROSITE" id="PS51194"/>
    </source>
</evidence>
<feature type="region of interest" description="Disordered" evidence="5">
    <location>
        <begin position="820"/>
        <end position="841"/>
    </location>
</feature>
<accession>F6DBH6</accession>
<dbReference type="CDD" id="cd17990">
    <property type="entry name" value="DEXHc_HrpB"/>
    <property type="match status" value="1"/>
</dbReference>